<dbReference type="GO" id="GO:0004553">
    <property type="term" value="F:hydrolase activity, hydrolyzing O-glycosyl compounds"/>
    <property type="evidence" value="ECO:0007669"/>
    <property type="project" value="UniProtKB-ARBA"/>
</dbReference>
<dbReference type="InterPro" id="IPR026444">
    <property type="entry name" value="Secre_tail"/>
</dbReference>
<dbReference type="Gene3D" id="2.60.40.10">
    <property type="entry name" value="Immunoglobulins"/>
    <property type="match status" value="1"/>
</dbReference>
<dbReference type="RefSeq" id="WP_216714707.1">
    <property type="nucleotide sequence ID" value="NZ_JACVEL010000013.1"/>
</dbReference>
<evidence type="ECO:0000313" key="5">
    <source>
        <dbReference type="Proteomes" id="UP000652681"/>
    </source>
</evidence>
<protein>
    <submittedName>
        <fullName evidence="4">Choice-of-anchor J domain-containing protein</fullName>
    </submittedName>
</protein>
<dbReference type="Pfam" id="PF18962">
    <property type="entry name" value="Por_Secre_tail"/>
    <property type="match status" value="1"/>
</dbReference>
<evidence type="ECO:0000259" key="3">
    <source>
        <dbReference type="PROSITE" id="PS50853"/>
    </source>
</evidence>
<dbReference type="InterPro" id="IPR036116">
    <property type="entry name" value="FN3_sf"/>
</dbReference>
<keyword evidence="5" id="KW-1185">Reference proteome</keyword>
<dbReference type="AlphaFoldDB" id="A0A8J6U145"/>
<dbReference type="InterPro" id="IPR013320">
    <property type="entry name" value="ConA-like_dom_sf"/>
</dbReference>
<gene>
    <name evidence="4" type="ORF">H9Y05_14600</name>
</gene>
<name>A0A8J6U145_9FLAO</name>
<reference evidence="4" key="1">
    <citation type="submission" date="2020-09" db="EMBL/GenBank/DDBJ databases">
        <title>Taishania pollutisoli gen. nov., sp. nov., Isolated from Tetrabromobisphenol A-Contaminated Soil.</title>
        <authorList>
            <person name="Chen Q."/>
        </authorList>
    </citation>
    <scope>NUCLEOTIDE SEQUENCE</scope>
    <source>
        <strain evidence="4">CZZ-1</strain>
    </source>
</reference>
<dbReference type="SUPFAM" id="SSF49265">
    <property type="entry name" value="Fibronectin type III"/>
    <property type="match status" value="1"/>
</dbReference>
<dbReference type="SUPFAM" id="SSF49899">
    <property type="entry name" value="Concanavalin A-like lectins/glucanases"/>
    <property type="match status" value="1"/>
</dbReference>
<dbReference type="EMBL" id="JACVEL010000013">
    <property type="protein sequence ID" value="MBC9813703.1"/>
    <property type="molecule type" value="Genomic_DNA"/>
</dbReference>
<dbReference type="InterPro" id="IPR003961">
    <property type="entry name" value="FN3_dom"/>
</dbReference>
<dbReference type="PROSITE" id="PS50853">
    <property type="entry name" value="FN3"/>
    <property type="match status" value="1"/>
</dbReference>
<dbReference type="SMART" id="SM00060">
    <property type="entry name" value="FN3"/>
    <property type="match status" value="1"/>
</dbReference>
<dbReference type="InterPro" id="IPR011628">
    <property type="entry name" value="Cleaved_adhesin"/>
</dbReference>
<evidence type="ECO:0000256" key="2">
    <source>
        <dbReference type="SAM" id="SignalP"/>
    </source>
</evidence>
<sequence length="662" mass="71086">MQKNYMKPFAWKLFSLAFTMGAIFSSNAQSVGTQSFTATGNDDDPTTIVVTTSGGNLTINQGQPIQSITISDFYGVDTYGDDTYCGDYFGFTLNVDGSDVITEGCAIDMIGYDLTGASTITVTSVDMDFWSEEVQIGLELEVTYTTPTCLMPVNGIVDAVTSSSADVSWTAGDTETSWIVEWGEAGFTPGSGIGTQTVSSPSISIPGLDPNTDYDILVIADCGSGDESYHLTIPVLTACAAIPAIAFCESFETDSPNLACWSVIDENGDGAPSWYGYNEYMWTFLNNDAWGDNIARTGEYTAAIYTDYNSGANDDYLVTPPMTLTGNEVMNFYYRVYSSNEPNDFRVLLSTTGNSASDFTEEVMPLTIASNEEYQLASVDLSAYSGDVYIAFHVPAGGEDGWLLMIDDVCVDICTPNPGIDGDIDACRTDGTIDLGDVITSDYTNGEWKNDALQSLINGSMLNVAPLNGTYTFNYIVTTGCTSDTTIATINIFNPSSAGENGLITTCKNQQIDLFGALGGNIDAGGTWYAPDGSPMASSYFQTGTLQGQSIYKYIVDNGVCGPDTSQVLVNIQNCDYLGLEDVVLENMTLAPNPTNGEFQIAGLPANGYTYEVMDVNGRVIRQQETIKATTTTVDLTGVENGIYLIRISGNDTERIARIVKQ</sequence>
<feature type="signal peptide" evidence="2">
    <location>
        <begin position="1"/>
        <end position="28"/>
    </location>
</feature>
<dbReference type="NCBIfam" id="TIGR04183">
    <property type="entry name" value="Por_Secre_tail"/>
    <property type="match status" value="1"/>
</dbReference>
<accession>A0A8J6U145</accession>
<dbReference type="GO" id="GO:0005975">
    <property type="term" value="P:carbohydrate metabolic process"/>
    <property type="evidence" value="ECO:0007669"/>
    <property type="project" value="UniProtKB-ARBA"/>
</dbReference>
<dbReference type="Pfam" id="PF00041">
    <property type="entry name" value="fn3"/>
    <property type="match status" value="1"/>
</dbReference>
<dbReference type="Pfam" id="PF07675">
    <property type="entry name" value="Cleaved_Adhesin"/>
    <property type="match status" value="1"/>
</dbReference>
<dbReference type="Gene3D" id="2.60.120.200">
    <property type="match status" value="1"/>
</dbReference>
<feature type="domain" description="Fibronectin type-III" evidence="3">
    <location>
        <begin position="151"/>
        <end position="240"/>
    </location>
</feature>
<comment type="caution">
    <text evidence="4">The sequence shown here is derived from an EMBL/GenBank/DDBJ whole genome shotgun (WGS) entry which is preliminary data.</text>
</comment>
<proteinExistence type="predicted"/>
<feature type="chain" id="PRO_5035216474" evidence="2">
    <location>
        <begin position="29"/>
        <end position="662"/>
    </location>
</feature>
<dbReference type="Proteomes" id="UP000652681">
    <property type="component" value="Unassembled WGS sequence"/>
</dbReference>
<keyword evidence="1 2" id="KW-0732">Signal</keyword>
<dbReference type="CDD" id="cd00063">
    <property type="entry name" value="FN3"/>
    <property type="match status" value="1"/>
</dbReference>
<dbReference type="InterPro" id="IPR013783">
    <property type="entry name" value="Ig-like_fold"/>
</dbReference>
<evidence type="ECO:0000313" key="4">
    <source>
        <dbReference type="EMBL" id="MBC9813703.1"/>
    </source>
</evidence>
<dbReference type="NCBIfam" id="NF038128">
    <property type="entry name" value="choice_anch_J"/>
    <property type="match status" value="1"/>
</dbReference>
<organism evidence="4 5">
    <name type="scientific">Taishania pollutisoli</name>
    <dbReference type="NCBI Taxonomy" id="2766479"/>
    <lineage>
        <taxon>Bacteria</taxon>
        <taxon>Pseudomonadati</taxon>
        <taxon>Bacteroidota</taxon>
        <taxon>Flavobacteriia</taxon>
        <taxon>Flavobacteriales</taxon>
        <taxon>Crocinitomicaceae</taxon>
        <taxon>Taishania</taxon>
    </lineage>
</organism>
<evidence type="ECO:0000256" key="1">
    <source>
        <dbReference type="ARBA" id="ARBA00022729"/>
    </source>
</evidence>